<reference evidence="1 2" key="1">
    <citation type="journal article" date="2016" name="Int. J. Syst. Evol. Microbiol.">
        <title>Descriptions of Anaerotaenia torta gen. nov., sp. nov. and Anaerocolumna cellulosilytica gen. nov., sp. nov. isolated from a methanogenic reactor of cattle waste.</title>
        <authorList>
            <person name="Uek A."/>
            <person name="Ohtaki Y."/>
            <person name="Kaku N."/>
            <person name="Ueki K."/>
        </authorList>
    </citation>
    <scope>NUCLEOTIDE SEQUENCE [LARGE SCALE GENOMIC DNA]</scope>
    <source>
        <strain evidence="1 2">SN021</strain>
    </source>
</reference>
<dbReference type="Proteomes" id="UP000515561">
    <property type="component" value="Chromosome"/>
</dbReference>
<protein>
    <submittedName>
        <fullName evidence="1">Uncharacterized protein</fullName>
    </submittedName>
</protein>
<name>A0A6S6QW25_9FIRM</name>
<proteinExistence type="predicted"/>
<accession>A0A6S6QW25</accession>
<sequence>MIFIFRQLSNAICLIPASKSEFKLFDTIISGSIIFSASVMLLSFVKAEIAGLYKVSLLYFNLIFLSTS</sequence>
<organism evidence="1 2">
    <name type="scientific">Anaerocolumna cellulosilytica</name>
    <dbReference type="NCBI Taxonomy" id="433286"/>
    <lineage>
        <taxon>Bacteria</taxon>
        <taxon>Bacillati</taxon>
        <taxon>Bacillota</taxon>
        <taxon>Clostridia</taxon>
        <taxon>Lachnospirales</taxon>
        <taxon>Lachnospiraceae</taxon>
        <taxon>Anaerocolumna</taxon>
    </lineage>
</organism>
<gene>
    <name evidence="1" type="ORF">acsn021_14750</name>
</gene>
<dbReference type="KEGG" id="acel:acsn021_14750"/>
<dbReference type="EMBL" id="AP023367">
    <property type="protein sequence ID" value="BCJ93906.1"/>
    <property type="molecule type" value="Genomic_DNA"/>
</dbReference>
<evidence type="ECO:0000313" key="2">
    <source>
        <dbReference type="Proteomes" id="UP000515561"/>
    </source>
</evidence>
<keyword evidence="2" id="KW-1185">Reference proteome</keyword>
<dbReference type="AlphaFoldDB" id="A0A6S6QW25"/>
<evidence type="ECO:0000313" key="1">
    <source>
        <dbReference type="EMBL" id="BCJ93906.1"/>
    </source>
</evidence>